<dbReference type="PANTHER" id="PTHR42711:SF16">
    <property type="entry name" value="ABC TRANSPORTER ATP-BINDING PROTEIN"/>
    <property type="match status" value="1"/>
</dbReference>
<dbReference type="GO" id="GO:0005886">
    <property type="term" value="C:plasma membrane"/>
    <property type="evidence" value="ECO:0007669"/>
    <property type="project" value="UniProtKB-SubCell"/>
</dbReference>
<dbReference type="Gene3D" id="3.40.50.300">
    <property type="entry name" value="P-loop containing nucleotide triphosphate hydrolases"/>
    <property type="match status" value="1"/>
</dbReference>
<dbReference type="InterPro" id="IPR003593">
    <property type="entry name" value="AAA+_ATPase"/>
</dbReference>
<dbReference type="Pfam" id="PF00005">
    <property type="entry name" value="ABC_tran"/>
    <property type="match status" value="1"/>
</dbReference>
<evidence type="ECO:0000313" key="10">
    <source>
        <dbReference type="Proteomes" id="UP000298347"/>
    </source>
</evidence>
<reference evidence="9 10" key="1">
    <citation type="journal article" date="2015" name="Int. J. Syst. Evol. Microbiol.">
        <title>Sporolactobacillus shoreae sp. nov. and Sporolactobacillus spathodeae sp. nov., two spore-forming lactic acid bacteria isolated from tree barks in Thailand.</title>
        <authorList>
            <person name="Thamacharoensuk T."/>
            <person name="Kitahara M."/>
            <person name="Ohkuma M."/>
            <person name="Thongchul N."/>
            <person name="Tanasupawat S."/>
        </authorList>
    </citation>
    <scope>NUCLEOTIDE SEQUENCE [LARGE SCALE GENOMIC DNA]</scope>
    <source>
        <strain evidence="9 10">BK92</strain>
    </source>
</reference>
<dbReference type="RefSeq" id="WP_135347714.1">
    <property type="nucleotide sequence ID" value="NZ_SRJD01000004.1"/>
</dbReference>
<evidence type="ECO:0000256" key="1">
    <source>
        <dbReference type="ARBA" id="ARBA00004236"/>
    </source>
</evidence>
<keyword evidence="4" id="KW-0547">Nucleotide-binding</keyword>
<dbReference type="OrthoDB" id="9804819at2"/>
<dbReference type="GO" id="GO:0005524">
    <property type="term" value="F:ATP binding"/>
    <property type="evidence" value="ECO:0007669"/>
    <property type="project" value="UniProtKB-KW"/>
</dbReference>
<evidence type="ECO:0000256" key="2">
    <source>
        <dbReference type="ARBA" id="ARBA00022448"/>
    </source>
</evidence>
<dbReference type="Proteomes" id="UP000298347">
    <property type="component" value="Unassembled WGS sequence"/>
</dbReference>
<evidence type="ECO:0000256" key="7">
    <source>
        <dbReference type="ARBA" id="ARBA00023136"/>
    </source>
</evidence>
<dbReference type="InterPro" id="IPR003439">
    <property type="entry name" value="ABC_transporter-like_ATP-bd"/>
</dbReference>
<dbReference type="SUPFAM" id="SSF52540">
    <property type="entry name" value="P-loop containing nucleoside triphosphate hydrolases"/>
    <property type="match status" value="1"/>
</dbReference>
<keyword evidence="2" id="KW-0813">Transport</keyword>
<keyword evidence="7" id="KW-0472">Membrane</keyword>
<dbReference type="AlphaFoldDB" id="A0A4Z0GRC3"/>
<dbReference type="FunFam" id="3.40.50.300:FF:000589">
    <property type="entry name" value="ABC transporter, ATP-binding subunit"/>
    <property type="match status" value="1"/>
</dbReference>
<accession>A0A4Z0GRC3</accession>
<dbReference type="SMART" id="SM00382">
    <property type="entry name" value="AAA"/>
    <property type="match status" value="1"/>
</dbReference>
<comment type="caution">
    <text evidence="9">The sequence shown here is derived from an EMBL/GenBank/DDBJ whole genome shotgun (WGS) entry which is preliminary data.</text>
</comment>
<dbReference type="CDD" id="cd03230">
    <property type="entry name" value="ABC_DR_subfamily_A"/>
    <property type="match status" value="1"/>
</dbReference>
<evidence type="ECO:0000313" key="9">
    <source>
        <dbReference type="EMBL" id="TGA99158.1"/>
    </source>
</evidence>
<evidence type="ECO:0000256" key="6">
    <source>
        <dbReference type="ARBA" id="ARBA00022967"/>
    </source>
</evidence>
<organism evidence="9 10">
    <name type="scientific">Sporolactobacillus shoreae</name>
    <dbReference type="NCBI Taxonomy" id="1465501"/>
    <lineage>
        <taxon>Bacteria</taxon>
        <taxon>Bacillati</taxon>
        <taxon>Bacillota</taxon>
        <taxon>Bacilli</taxon>
        <taxon>Bacillales</taxon>
        <taxon>Sporolactobacillaceae</taxon>
        <taxon>Sporolactobacillus</taxon>
    </lineage>
</organism>
<dbReference type="GO" id="GO:0016887">
    <property type="term" value="F:ATP hydrolysis activity"/>
    <property type="evidence" value="ECO:0007669"/>
    <property type="project" value="InterPro"/>
</dbReference>
<gene>
    <name evidence="9" type="ORF">E4665_05075</name>
</gene>
<dbReference type="PROSITE" id="PS50893">
    <property type="entry name" value="ABC_TRANSPORTER_2"/>
    <property type="match status" value="1"/>
</dbReference>
<feature type="domain" description="ABC transporter" evidence="8">
    <location>
        <begin position="5"/>
        <end position="230"/>
    </location>
</feature>
<dbReference type="EMBL" id="SRJD01000004">
    <property type="protein sequence ID" value="TGA99158.1"/>
    <property type="molecule type" value="Genomic_DNA"/>
</dbReference>
<protein>
    <submittedName>
        <fullName evidence="9">ABC transporter ATP-binding protein</fullName>
    </submittedName>
</protein>
<name>A0A4Z0GRC3_9BACL</name>
<comment type="subcellular location">
    <subcellularLocation>
        <location evidence="1">Cell membrane</location>
    </subcellularLocation>
</comment>
<keyword evidence="10" id="KW-1185">Reference proteome</keyword>
<keyword evidence="5 9" id="KW-0067">ATP-binding</keyword>
<evidence type="ECO:0000259" key="8">
    <source>
        <dbReference type="PROSITE" id="PS50893"/>
    </source>
</evidence>
<keyword evidence="3" id="KW-1003">Cell membrane</keyword>
<dbReference type="InterPro" id="IPR050763">
    <property type="entry name" value="ABC_transporter_ATP-binding"/>
</dbReference>
<evidence type="ECO:0000256" key="4">
    <source>
        <dbReference type="ARBA" id="ARBA00022741"/>
    </source>
</evidence>
<evidence type="ECO:0000256" key="3">
    <source>
        <dbReference type="ARBA" id="ARBA00022475"/>
    </source>
</evidence>
<proteinExistence type="predicted"/>
<evidence type="ECO:0000256" key="5">
    <source>
        <dbReference type="ARBA" id="ARBA00022840"/>
    </source>
</evidence>
<dbReference type="InterPro" id="IPR027417">
    <property type="entry name" value="P-loop_NTPase"/>
</dbReference>
<dbReference type="PANTHER" id="PTHR42711">
    <property type="entry name" value="ABC TRANSPORTER ATP-BINDING PROTEIN"/>
    <property type="match status" value="1"/>
</dbReference>
<sequence length="305" mass="34474">MEPVIQVKNLSKKFSNVLAVKNISFSVHSGEVFGIIGPNGAGKTTTIEIIEGLQVQTRGSVQVLGLDPKKNVSKIREQIGVMFQHTELQRKIKVWEAVDLFSNFYSHNISVEDALHRLNLEPYRNHYFSQLSGGWKQKVLLTLATLHAPKILFLDEPSAGLDPNSRRDLWHLILLLRDQGTTIILTTHYMEEAERLCDRIALINHGKLVGLDTPESLIAHLTKEKSLIIQGESIDLTELKALPSVMKAVPSKEMIRLTVTDFQKASFEVFSLATRLNWKIDDFRYDRGTLDDLFAQLSTEKEGML</sequence>
<keyword evidence="6" id="KW-1278">Translocase</keyword>